<organism evidence="1 2">
    <name type="scientific">Trifolium subterraneum</name>
    <name type="common">Subterranean clover</name>
    <dbReference type="NCBI Taxonomy" id="3900"/>
    <lineage>
        <taxon>Eukaryota</taxon>
        <taxon>Viridiplantae</taxon>
        <taxon>Streptophyta</taxon>
        <taxon>Embryophyta</taxon>
        <taxon>Tracheophyta</taxon>
        <taxon>Spermatophyta</taxon>
        <taxon>Magnoliopsida</taxon>
        <taxon>eudicotyledons</taxon>
        <taxon>Gunneridae</taxon>
        <taxon>Pentapetalae</taxon>
        <taxon>rosids</taxon>
        <taxon>fabids</taxon>
        <taxon>Fabales</taxon>
        <taxon>Fabaceae</taxon>
        <taxon>Papilionoideae</taxon>
        <taxon>50 kb inversion clade</taxon>
        <taxon>NPAAA clade</taxon>
        <taxon>Hologalegina</taxon>
        <taxon>IRL clade</taxon>
        <taxon>Trifolieae</taxon>
        <taxon>Trifolium</taxon>
    </lineage>
</organism>
<dbReference type="Proteomes" id="UP000242715">
    <property type="component" value="Unassembled WGS sequence"/>
</dbReference>
<gene>
    <name evidence="1" type="ORF">TSUD_188360</name>
</gene>
<sequence length="145" mass="16479">MAFFFPVVAASPHRGPTLGPHSADRREGALLMVDLLGTLLDNEGDEESVERHWKYALRVYLLWVVGYTIFANRSKNDVHLAYLRRSTARSCEQEALVEEEAKREGPLVTSMNSKDLLSCEELPEGPQARKDVQKIWNVANYAKQY</sequence>
<dbReference type="EMBL" id="DF974483">
    <property type="protein sequence ID" value="GAU48851.1"/>
    <property type="molecule type" value="Genomic_DNA"/>
</dbReference>
<reference evidence="2" key="1">
    <citation type="journal article" date="2017" name="Front. Plant Sci.">
        <title>Climate Clever Clovers: New Paradigm to Reduce the Environmental Footprint of Ruminants by Breeding Low Methanogenic Forages Utilizing Haplotype Variation.</title>
        <authorList>
            <person name="Kaur P."/>
            <person name="Appels R."/>
            <person name="Bayer P.E."/>
            <person name="Keeble-Gagnere G."/>
            <person name="Wang J."/>
            <person name="Hirakawa H."/>
            <person name="Shirasawa K."/>
            <person name="Vercoe P."/>
            <person name="Stefanova K."/>
            <person name="Durmic Z."/>
            <person name="Nichols P."/>
            <person name="Revell C."/>
            <person name="Isobe S.N."/>
            <person name="Edwards D."/>
            <person name="Erskine W."/>
        </authorList>
    </citation>
    <scope>NUCLEOTIDE SEQUENCE [LARGE SCALE GENOMIC DNA]</scope>
    <source>
        <strain evidence="2">cv. Daliak</strain>
    </source>
</reference>
<keyword evidence="2" id="KW-1185">Reference proteome</keyword>
<proteinExistence type="predicted"/>
<dbReference type="OrthoDB" id="2010715at2759"/>
<evidence type="ECO:0000313" key="2">
    <source>
        <dbReference type="Proteomes" id="UP000242715"/>
    </source>
</evidence>
<accession>A0A2Z6NX98</accession>
<name>A0A2Z6NX98_TRISU</name>
<evidence type="ECO:0000313" key="1">
    <source>
        <dbReference type="EMBL" id="GAU48851.1"/>
    </source>
</evidence>
<protein>
    <submittedName>
        <fullName evidence="1">Uncharacterized protein</fullName>
    </submittedName>
</protein>
<dbReference type="AlphaFoldDB" id="A0A2Z6NX98"/>